<dbReference type="Proteomes" id="UP000214646">
    <property type="component" value="Unassembled WGS sequence"/>
</dbReference>
<evidence type="ECO:0000259" key="1">
    <source>
        <dbReference type="Pfam" id="PF01370"/>
    </source>
</evidence>
<reference evidence="3" key="1">
    <citation type="submission" date="2017-06" db="EMBL/GenBank/DDBJ databases">
        <title>Genome analysis of Fimbriiglobus ruber SP5, the first member of the order Planctomycetales with confirmed chitinolytic capability.</title>
        <authorList>
            <person name="Ravin N.V."/>
            <person name="Rakitin A.L."/>
            <person name="Ivanova A.A."/>
            <person name="Beletsky A.V."/>
            <person name="Kulichevskaya I.S."/>
            <person name="Mardanov A.V."/>
            <person name="Dedysh S.N."/>
        </authorList>
    </citation>
    <scope>NUCLEOTIDE SEQUENCE [LARGE SCALE GENOMIC DNA]</scope>
    <source>
        <strain evidence="3">SP5</strain>
    </source>
</reference>
<dbReference type="AlphaFoldDB" id="A0A225D5J2"/>
<organism evidence="2 3">
    <name type="scientific">Fimbriiglobus ruber</name>
    <dbReference type="NCBI Taxonomy" id="1908690"/>
    <lineage>
        <taxon>Bacteria</taxon>
        <taxon>Pseudomonadati</taxon>
        <taxon>Planctomycetota</taxon>
        <taxon>Planctomycetia</taxon>
        <taxon>Gemmatales</taxon>
        <taxon>Gemmataceae</taxon>
        <taxon>Fimbriiglobus</taxon>
    </lineage>
</organism>
<dbReference type="GO" id="GO:0005737">
    <property type="term" value="C:cytoplasm"/>
    <property type="evidence" value="ECO:0007669"/>
    <property type="project" value="TreeGrafter"/>
</dbReference>
<dbReference type="InterPro" id="IPR036291">
    <property type="entry name" value="NAD(P)-bd_dom_sf"/>
</dbReference>
<dbReference type="GO" id="GO:0004029">
    <property type="term" value="F:aldehyde dehydrogenase (NAD+) activity"/>
    <property type="evidence" value="ECO:0007669"/>
    <property type="project" value="TreeGrafter"/>
</dbReference>
<protein>
    <submittedName>
        <fullName evidence="2">Nucleoside-diphosphate-sugar epimerase</fullName>
    </submittedName>
</protein>
<dbReference type="SUPFAM" id="SSF51735">
    <property type="entry name" value="NAD(P)-binding Rossmann-fold domains"/>
    <property type="match status" value="1"/>
</dbReference>
<evidence type="ECO:0000313" key="3">
    <source>
        <dbReference type="Proteomes" id="UP000214646"/>
    </source>
</evidence>
<dbReference type="Pfam" id="PF01370">
    <property type="entry name" value="Epimerase"/>
    <property type="match status" value="1"/>
</dbReference>
<dbReference type="EMBL" id="NIDE01000017">
    <property type="protein sequence ID" value="OWK36233.1"/>
    <property type="molecule type" value="Genomic_DNA"/>
</dbReference>
<evidence type="ECO:0000313" key="2">
    <source>
        <dbReference type="EMBL" id="OWK36233.1"/>
    </source>
</evidence>
<dbReference type="InterPro" id="IPR001509">
    <property type="entry name" value="Epimerase_deHydtase"/>
</dbReference>
<accession>A0A225D5J2</accession>
<dbReference type="InterPro" id="IPR051783">
    <property type="entry name" value="NAD(P)-dependent_oxidoreduct"/>
</dbReference>
<feature type="domain" description="NAD-dependent epimerase/dehydratase" evidence="1">
    <location>
        <begin position="6"/>
        <end position="188"/>
    </location>
</feature>
<dbReference type="PANTHER" id="PTHR48079:SF6">
    <property type="entry name" value="NAD(P)-BINDING DOMAIN-CONTAINING PROTEIN-RELATED"/>
    <property type="match status" value="1"/>
</dbReference>
<name>A0A225D5J2_9BACT</name>
<keyword evidence="3" id="KW-1185">Reference proteome</keyword>
<dbReference type="PANTHER" id="PTHR48079">
    <property type="entry name" value="PROTEIN YEEZ"/>
    <property type="match status" value="1"/>
</dbReference>
<gene>
    <name evidence="2" type="ORF">FRUB_08796</name>
</gene>
<comment type="caution">
    <text evidence="2">The sequence shown here is derived from an EMBL/GenBank/DDBJ whole genome shotgun (WGS) entry which is preliminary data.</text>
</comment>
<proteinExistence type="predicted"/>
<sequence>MAGRRVCALTRGRCDELASLGLDPITGDVLEPDSLRALPSASTVLYAVGMDRRSGRSLREVYVTGLANVLAALPPCGRFVYVSSTSVYGQTDGSLVDEHSPTIAVEESGHVILDAERVLWEALPGAVVLRFAGIYGPDRLLRKQALLKGEPLVGDADKWLNLIHVADGARAVLDAEARGTPGETYLVADGTPVRRREFYSHLARLLAAPPAAFSPAESTATTETNRRVSNRKAREELGFAPRYPSYVEGLAASV</sequence>
<dbReference type="Gene3D" id="3.40.50.720">
    <property type="entry name" value="NAD(P)-binding Rossmann-like Domain"/>
    <property type="match status" value="1"/>
</dbReference>